<dbReference type="AlphaFoldDB" id="A0A8T2TBV9"/>
<protein>
    <submittedName>
        <fullName evidence="1">Uncharacterized protein</fullName>
    </submittedName>
</protein>
<keyword evidence="2" id="KW-1185">Reference proteome</keyword>
<proteinExistence type="predicted"/>
<organism evidence="1 2">
    <name type="scientific">Ceratopteris richardii</name>
    <name type="common">Triangle waterfern</name>
    <dbReference type="NCBI Taxonomy" id="49495"/>
    <lineage>
        <taxon>Eukaryota</taxon>
        <taxon>Viridiplantae</taxon>
        <taxon>Streptophyta</taxon>
        <taxon>Embryophyta</taxon>
        <taxon>Tracheophyta</taxon>
        <taxon>Polypodiopsida</taxon>
        <taxon>Polypodiidae</taxon>
        <taxon>Polypodiales</taxon>
        <taxon>Pteridineae</taxon>
        <taxon>Pteridaceae</taxon>
        <taxon>Parkerioideae</taxon>
        <taxon>Ceratopteris</taxon>
    </lineage>
</organism>
<dbReference type="EMBL" id="CM035419">
    <property type="protein sequence ID" value="KAH7415645.1"/>
    <property type="molecule type" value="Genomic_DNA"/>
</dbReference>
<comment type="caution">
    <text evidence="1">The sequence shown here is derived from an EMBL/GenBank/DDBJ whole genome shotgun (WGS) entry which is preliminary data.</text>
</comment>
<gene>
    <name evidence="1" type="ORF">KP509_14G055300</name>
</gene>
<name>A0A8T2TBV9_CERRI</name>
<dbReference type="Proteomes" id="UP000825935">
    <property type="component" value="Chromosome 14"/>
</dbReference>
<evidence type="ECO:0000313" key="1">
    <source>
        <dbReference type="EMBL" id="KAH7415645.1"/>
    </source>
</evidence>
<accession>A0A8T2TBV9</accession>
<evidence type="ECO:0000313" key="2">
    <source>
        <dbReference type="Proteomes" id="UP000825935"/>
    </source>
</evidence>
<sequence>MLVFDVIVLPSFLANDYKPLLAVFLSESRNDALQTSMATLENVRSVAGGSCDVYICLII</sequence>
<reference evidence="1" key="1">
    <citation type="submission" date="2021-08" db="EMBL/GenBank/DDBJ databases">
        <title>WGS assembly of Ceratopteris richardii.</title>
        <authorList>
            <person name="Marchant D.B."/>
            <person name="Chen G."/>
            <person name="Jenkins J."/>
            <person name="Shu S."/>
            <person name="Leebens-Mack J."/>
            <person name="Grimwood J."/>
            <person name="Schmutz J."/>
            <person name="Soltis P."/>
            <person name="Soltis D."/>
            <person name="Chen Z.-H."/>
        </authorList>
    </citation>
    <scope>NUCLEOTIDE SEQUENCE</scope>
    <source>
        <strain evidence="1">Whitten #5841</strain>
        <tissue evidence="1">Leaf</tissue>
    </source>
</reference>